<dbReference type="FunFam" id="3.40.1190.20:FF:000003">
    <property type="entry name" value="Phosphomethylpyrimidine kinase ThiD"/>
    <property type="match status" value="1"/>
</dbReference>
<comment type="caution">
    <text evidence="15">The sequence shown here is derived from an EMBL/GenBank/DDBJ whole genome shotgun (WGS) entry which is preliminary data.</text>
</comment>
<dbReference type="OrthoDB" id="9810880at2"/>
<dbReference type="GO" id="GO:0005829">
    <property type="term" value="C:cytosol"/>
    <property type="evidence" value="ECO:0007669"/>
    <property type="project" value="TreeGrafter"/>
</dbReference>
<keyword evidence="5" id="KW-0547">Nucleotide-binding</keyword>
<dbReference type="InterPro" id="IPR013749">
    <property type="entry name" value="PM/HMP-P_kinase-1"/>
</dbReference>
<evidence type="ECO:0000256" key="5">
    <source>
        <dbReference type="ARBA" id="ARBA00022741"/>
    </source>
</evidence>
<dbReference type="CDD" id="cd01169">
    <property type="entry name" value="HMPP_kinase"/>
    <property type="match status" value="1"/>
</dbReference>
<dbReference type="Proteomes" id="UP000295188">
    <property type="component" value="Unassembled WGS sequence"/>
</dbReference>
<evidence type="ECO:0000256" key="2">
    <source>
        <dbReference type="ARBA" id="ARBA00012104"/>
    </source>
</evidence>
<dbReference type="Pfam" id="PF08543">
    <property type="entry name" value="Phos_pyr_kin"/>
    <property type="match status" value="1"/>
</dbReference>
<dbReference type="InterPro" id="IPR004399">
    <property type="entry name" value="HMP/HMP-P_kinase_dom"/>
</dbReference>
<dbReference type="EC" id="2.7.1.35" evidence="2"/>
<dbReference type="AlphaFoldDB" id="A0A4R3KG53"/>
<evidence type="ECO:0000256" key="8">
    <source>
        <dbReference type="ARBA" id="ARBA00022842"/>
    </source>
</evidence>
<dbReference type="NCBIfam" id="TIGR00097">
    <property type="entry name" value="HMP-P_kinase"/>
    <property type="match status" value="1"/>
</dbReference>
<dbReference type="RefSeq" id="WP_132546957.1">
    <property type="nucleotide sequence ID" value="NZ_SMAA01000001.1"/>
</dbReference>
<dbReference type="InterPro" id="IPR029056">
    <property type="entry name" value="Ribokinase-like"/>
</dbReference>
<evidence type="ECO:0000256" key="9">
    <source>
        <dbReference type="ARBA" id="ARBA00042307"/>
    </source>
</evidence>
<evidence type="ECO:0000313" key="15">
    <source>
        <dbReference type="EMBL" id="TCS81989.1"/>
    </source>
</evidence>
<dbReference type="EMBL" id="SMAA01000001">
    <property type="protein sequence ID" value="TCS81989.1"/>
    <property type="molecule type" value="Genomic_DNA"/>
</dbReference>
<sequence>MAEKFKALTIAGSDTSGSAGMEADLKSFEEIGVYGMAVLTVIVAQSPKNWAHDIFPIDITTVERQIATVGGSIGADAIKTGMLGSAALVELVVDSIKKYKFKNIVIDPVMVCKGIDAIMVPEAAAAIKTKLVKYADVITPNTIEAAYLADMEKIENVDDIKQACINIHKLGAKNVVIKSGSRFTSDKMTDVLFDGKDFLIEEKPKLTGVYNSGAGCSFSAAMTACLAKGFTVHDAFKTTQTFMQKAVAESFKLNQYTGALCHWAARQ</sequence>
<keyword evidence="6 15" id="KW-0418">Kinase</keyword>
<dbReference type="SUPFAM" id="SSF53613">
    <property type="entry name" value="Ribokinase-like"/>
    <property type="match status" value="1"/>
</dbReference>
<dbReference type="GO" id="GO:0008972">
    <property type="term" value="F:phosphomethylpyrimidine kinase activity"/>
    <property type="evidence" value="ECO:0007669"/>
    <property type="project" value="InterPro"/>
</dbReference>
<dbReference type="GO" id="GO:0005524">
    <property type="term" value="F:ATP binding"/>
    <property type="evidence" value="ECO:0007669"/>
    <property type="project" value="UniProtKB-KW"/>
</dbReference>
<keyword evidence="8" id="KW-0460">Magnesium</keyword>
<protein>
    <recommendedName>
        <fullName evidence="2">pyridoxal kinase</fullName>
        <ecNumber evidence="2">2.7.1.35</ecNumber>
    </recommendedName>
    <alternativeName>
        <fullName evidence="10">PN/PL/PM kinase</fullName>
    </alternativeName>
    <alternativeName>
        <fullName evidence="11">Pyridoxal kinase</fullName>
    </alternativeName>
    <alternativeName>
        <fullName evidence="9">Pyridoxamine kinase</fullName>
    </alternativeName>
    <alternativeName>
        <fullName evidence="12">Vitamin B6 kinase</fullName>
    </alternativeName>
</protein>
<dbReference type="PANTHER" id="PTHR20858">
    <property type="entry name" value="PHOSPHOMETHYLPYRIMIDINE KINASE"/>
    <property type="match status" value="1"/>
</dbReference>
<keyword evidence="3" id="KW-0808">Transferase</keyword>
<evidence type="ECO:0000259" key="14">
    <source>
        <dbReference type="Pfam" id="PF08543"/>
    </source>
</evidence>
<name>A0A4R3KG53_9FIRM</name>
<evidence type="ECO:0000256" key="1">
    <source>
        <dbReference type="ARBA" id="ARBA00009879"/>
    </source>
</evidence>
<keyword evidence="4" id="KW-0479">Metal-binding</keyword>
<evidence type="ECO:0000256" key="10">
    <source>
        <dbReference type="ARBA" id="ARBA00042348"/>
    </source>
</evidence>
<evidence type="ECO:0000256" key="11">
    <source>
        <dbReference type="ARBA" id="ARBA00042396"/>
    </source>
</evidence>
<reference evidence="15 16" key="1">
    <citation type="submission" date="2019-03" db="EMBL/GenBank/DDBJ databases">
        <title>Genomic Encyclopedia of Type Strains, Phase IV (KMG-IV): sequencing the most valuable type-strain genomes for metagenomic binning, comparative biology and taxonomic classification.</title>
        <authorList>
            <person name="Goeker M."/>
        </authorList>
    </citation>
    <scope>NUCLEOTIDE SEQUENCE [LARGE SCALE GENOMIC DNA]</scope>
    <source>
        <strain evidence="15 16">DSM 20467</strain>
    </source>
</reference>
<dbReference type="PANTHER" id="PTHR20858:SF19">
    <property type="entry name" value="PYRIDOXINE KINASE"/>
    <property type="match status" value="1"/>
</dbReference>
<organism evidence="15 16">
    <name type="scientific">Pectinatus cerevisiiphilus</name>
    <dbReference type="NCBI Taxonomy" id="86956"/>
    <lineage>
        <taxon>Bacteria</taxon>
        <taxon>Bacillati</taxon>
        <taxon>Bacillota</taxon>
        <taxon>Negativicutes</taxon>
        <taxon>Selenomonadales</taxon>
        <taxon>Selenomonadaceae</taxon>
        <taxon>Pectinatus</taxon>
    </lineage>
</organism>
<gene>
    <name evidence="15" type="ORF">EDC37_101160</name>
</gene>
<comment type="similarity">
    <text evidence="1">Belongs to the ThiD family.</text>
</comment>
<keyword evidence="7" id="KW-0067">ATP-binding</keyword>
<proteinExistence type="inferred from homology"/>
<dbReference type="GO" id="GO:0046872">
    <property type="term" value="F:metal ion binding"/>
    <property type="evidence" value="ECO:0007669"/>
    <property type="project" value="UniProtKB-KW"/>
</dbReference>
<keyword evidence="16" id="KW-1185">Reference proteome</keyword>
<dbReference type="GO" id="GO:0008902">
    <property type="term" value="F:hydroxymethylpyrimidine kinase activity"/>
    <property type="evidence" value="ECO:0007669"/>
    <property type="project" value="TreeGrafter"/>
</dbReference>
<evidence type="ECO:0000256" key="12">
    <source>
        <dbReference type="ARBA" id="ARBA00042531"/>
    </source>
</evidence>
<evidence type="ECO:0000256" key="4">
    <source>
        <dbReference type="ARBA" id="ARBA00022723"/>
    </source>
</evidence>
<evidence type="ECO:0000256" key="13">
    <source>
        <dbReference type="ARBA" id="ARBA00049293"/>
    </source>
</evidence>
<dbReference type="Gene3D" id="3.40.1190.20">
    <property type="match status" value="1"/>
</dbReference>
<evidence type="ECO:0000256" key="6">
    <source>
        <dbReference type="ARBA" id="ARBA00022777"/>
    </source>
</evidence>
<evidence type="ECO:0000256" key="3">
    <source>
        <dbReference type="ARBA" id="ARBA00022679"/>
    </source>
</evidence>
<comment type="catalytic activity">
    <reaction evidence="13">
        <text>pyridoxal + ATP = pyridoxal 5'-phosphate + ADP + H(+)</text>
        <dbReference type="Rhea" id="RHEA:10224"/>
        <dbReference type="ChEBI" id="CHEBI:15378"/>
        <dbReference type="ChEBI" id="CHEBI:17310"/>
        <dbReference type="ChEBI" id="CHEBI:30616"/>
        <dbReference type="ChEBI" id="CHEBI:456216"/>
        <dbReference type="ChEBI" id="CHEBI:597326"/>
        <dbReference type="EC" id="2.7.1.35"/>
    </reaction>
</comment>
<feature type="domain" description="Pyridoxamine kinase/Phosphomethylpyrimidine kinase" evidence="14">
    <location>
        <begin position="14"/>
        <end position="259"/>
    </location>
</feature>
<dbReference type="GO" id="GO:0009228">
    <property type="term" value="P:thiamine biosynthetic process"/>
    <property type="evidence" value="ECO:0007669"/>
    <property type="project" value="InterPro"/>
</dbReference>
<accession>A0A4R3KG53</accession>
<evidence type="ECO:0000313" key="16">
    <source>
        <dbReference type="Proteomes" id="UP000295188"/>
    </source>
</evidence>
<evidence type="ECO:0000256" key="7">
    <source>
        <dbReference type="ARBA" id="ARBA00022840"/>
    </source>
</evidence>
<dbReference type="GO" id="GO:0008478">
    <property type="term" value="F:pyridoxal kinase activity"/>
    <property type="evidence" value="ECO:0007669"/>
    <property type="project" value="UniProtKB-EC"/>
</dbReference>